<reference evidence="1 2" key="1">
    <citation type="submission" date="2024-11" db="EMBL/GenBank/DDBJ databases">
        <title>Chromosome-level genome assembly of the freshwater bivalve Anodonta woodiana.</title>
        <authorList>
            <person name="Chen X."/>
        </authorList>
    </citation>
    <scope>NUCLEOTIDE SEQUENCE [LARGE SCALE GENOMIC DNA]</scope>
    <source>
        <strain evidence="1">MN2024</strain>
        <tissue evidence="1">Gills</tissue>
    </source>
</reference>
<name>A0ABD3VL15_SINWO</name>
<keyword evidence="2" id="KW-1185">Reference proteome</keyword>
<evidence type="ECO:0000313" key="1">
    <source>
        <dbReference type="EMBL" id="KAL3862284.1"/>
    </source>
</evidence>
<dbReference type="EMBL" id="JBJQND010000011">
    <property type="protein sequence ID" value="KAL3862284.1"/>
    <property type="molecule type" value="Genomic_DNA"/>
</dbReference>
<sequence>MVTHNADSTESACLVPNVMQIIEETASDQSTQNIAERHTYMEKEDIKNARYHGVRRHSDEMIRPNVHTRRRHSINAVLILPIDKKEEDQSLILKPHLRRHSIPVVQDAGNLMYNWRRPVEHYISRVSPLCTTVWSYVLQVTT</sequence>
<dbReference type="Proteomes" id="UP001634394">
    <property type="component" value="Unassembled WGS sequence"/>
</dbReference>
<proteinExistence type="predicted"/>
<accession>A0ABD3VL15</accession>
<dbReference type="AlphaFoldDB" id="A0ABD3VL15"/>
<evidence type="ECO:0000313" key="2">
    <source>
        <dbReference type="Proteomes" id="UP001634394"/>
    </source>
</evidence>
<comment type="caution">
    <text evidence="1">The sequence shown here is derived from an EMBL/GenBank/DDBJ whole genome shotgun (WGS) entry which is preliminary data.</text>
</comment>
<feature type="non-terminal residue" evidence="1">
    <location>
        <position position="142"/>
    </location>
</feature>
<organism evidence="1 2">
    <name type="scientific">Sinanodonta woodiana</name>
    <name type="common">Chinese pond mussel</name>
    <name type="synonym">Anodonta woodiana</name>
    <dbReference type="NCBI Taxonomy" id="1069815"/>
    <lineage>
        <taxon>Eukaryota</taxon>
        <taxon>Metazoa</taxon>
        <taxon>Spiralia</taxon>
        <taxon>Lophotrochozoa</taxon>
        <taxon>Mollusca</taxon>
        <taxon>Bivalvia</taxon>
        <taxon>Autobranchia</taxon>
        <taxon>Heteroconchia</taxon>
        <taxon>Palaeoheterodonta</taxon>
        <taxon>Unionida</taxon>
        <taxon>Unionoidea</taxon>
        <taxon>Unionidae</taxon>
        <taxon>Unioninae</taxon>
        <taxon>Sinanodonta</taxon>
    </lineage>
</organism>
<protein>
    <submittedName>
        <fullName evidence="1">Uncharacterized protein</fullName>
    </submittedName>
</protein>
<gene>
    <name evidence="1" type="ORF">ACJMK2_008265</name>
</gene>